<gene>
    <name evidence="1" type="ORF">ACFPT7_14850</name>
</gene>
<dbReference type="Pfam" id="PF02620">
    <property type="entry name" value="YceD"/>
    <property type="match status" value="1"/>
</dbReference>
<dbReference type="PANTHER" id="PTHR34374:SF1">
    <property type="entry name" value="LARGE RIBOSOMAL RNA SUBUNIT ACCUMULATION PROTEIN YCED HOMOLOG 1, CHLOROPLASTIC"/>
    <property type="match status" value="1"/>
</dbReference>
<comment type="caution">
    <text evidence="1">The sequence shown here is derived from an EMBL/GenBank/DDBJ whole genome shotgun (WGS) entry which is preliminary data.</text>
</comment>
<dbReference type="RefSeq" id="WP_263340177.1">
    <property type="nucleotide sequence ID" value="NZ_JAGSYH010000005.1"/>
</dbReference>
<reference evidence="2" key="1">
    <citation type="journal article" date="2019" name="Int. J. Syst. Evol. Microbiol.">
        <title>The Global Catalogue of Microorganisms (GCM) 10K type strain sequencing project: providing services to taxonomists for standard genome sequencing and annotation.</title>
        <authorList>
            <consortium name="The Broad Institute Genomics Platform"/>
            <consortium name="The Broad Institute Genome Sequencing Center for Infectious Disease"/>
            <person name="Wu L."/>
            <person name="Ma J."/>
        </authorList>
    </citation>
    <scope>NUCLEOTIDE SEQUENCE [LARGE SCALE GENOMIC DNA]</scope>
    <source>
        <strain evidence="2">JCM 4087</strain>
    </source>
</reference>
<proteinExistence type="predicted"/>
<accession>A0ABW1EHK6</accession>
<dbReference type="EMBL" id="JBHSPH010000005">
    <property type="protein sequence ID" value="MFC5863583.1"/>
    <property type="molecule type" value="Genomic_DNA"/>
</dbReference>
<keyword evidence="2" id="KW-1185">Reference proteome</keyword>
<evidence type="ECO:0000313" key="1">
    <source>
        <dbReference type="EMBL" id="MFC5863583.1"/>
    </source>
</evidence>
<dbReference type="InterPro" id="IPR003772">
    <property type="entry name" value="YceD"/>
</dbReference>
<dbReference type="Proteomes" id="UP001596091">
    <property type="component" value="Unassembled WGS sequence"/>
</dbReference>
<protein>
    <submittedName>
        <fullName evidence="1">YceD family protein</fullName>
    </submittedName>
</protein>
<name>A0ABW1EHK6_9BACT</name>
<evidence type="ECO:0000313" key="2">
    <source>
        <dbReference type="Proteomes" id="UP001596091"/>
    </source>
</evidence>
<sequence length="183" mass="20058">MFFAIPDLEREPIQFSVALPPKAIDFGGEAEQVGDLTSEGRAEVLHEHRGPKEIVPDIRLKGSLRGTFEAPCARCVEPVRNEVAGDFDLLFRPSGVDAEGSEHSISTPETEIGYYEKDGLALEDVLREQVLLSLPARSLCQPDCKGLCPRCGQNRNEVACSCEQGPDDPRWEALSGLGSRIKH</sequence>
<organism evidence="1 2">
    <name type="scientific">Acidicapsa dinghuensis</name>
    <dbReference type="NCBI Taxonomy" id="2218256"/>
    <lineage>
        <taxon>Bacteria</taxon>
        <taxon>Pseudomonadati</taxon>
        <taxon>Acidobacteriota</taxon>
        <taxon>Terriglobia</taxon>
        <taxon>Terriglobales</taxon>
        <taxon>Acidobacteriaceae</taxon>
        <taxon>Acidicapsa</taxon>
    </lineage>
</organism>
<dbReference type="PANTHER" id="PTHR34374">
    <property type="entry name" value="LARGE RIBOSOMAL RNA SUBUNIT ACCUMULATION PROTEIN YCED HOMOLOG 1, CHLOROPLASTIC"/>
    <property type="match status" value="1"/>
</dbReference>